<evidence type="ECO:0000256" key="6">
    <source>
        <dbReference type="SAM" id="Phobius"/>
    </source>
</evidence>
<keyword evidence="6" id="KW-0812">Transmembrane</keyword>
<evidence type="ECO:0000313" key="9">
    <source>
        <dbReference type="Proteomes" id="UP000287410"/>
    </source>
</evidence>
<comment type="caution">
    <text evidence="8">The sequence shown here is derived from an EMBL/GenBank/DDBJ whole genome shotgun (WGS) entry which is preliminary data.</text>
</comment>
<evidence type="ECO:0000313" key="8">
    <source>
        <dbReference type="EMBL" id="RUO30063.1"/>
    </source>
</evidence>
<reference evidence="8 9" key="1">
    <citation type="journal article" date="2018" name="Front. Microbiol.">
        <title>Genome-Based Analysis Reveals the Taxonomy and Diversity of the Family Idiomarinaceae.</title>
        <authorList>
            <person name="Liu Y."/>
            <person name="Lai Q."/>
            <person name="Shao Z."/>
        </authorList>
    </citation>
    <scope>NUCLEOTIDE SEQUENCE [LARGE SCALE GENOMIC DNA]</scope>
    <source>
        <strain evidence="8 9">GBSy1</strain>
    </source>
</reference>
<feature type="transmembrane region" description="Helical" evidence="6">
    <location>
        <begin position="29"/>
        <end position="46"/>
    </location>
</feature>
<keyword evidence="5" id="KW-0175">Coiled coil</keyword>
<dbReference type="PRINTS" id="PR00260">
    <property type="entry name" value="CHEMTRNSDUCR"/>
</dbReference>
<dbReference type="InterPro" id="IPR004089">
    <property type="entry name" value="MCPsignal_dom"/>
</dbReference>
<keyword evidence="6" id="KW-1133">Transmembrane helix</keyword>
<evidence type="ECO:0000256" key="5">
    <source>
        <dbReference type="SAM" id="Coils"/>
    </source>
</evidence>
<comment type="similarity">
    <text evidence="3">Belongs to the methyl-accepting chemotaxis (MCP) protein family.</text>
</comment>
<dbReference type="PANTHER" id="PTHR32089">
    <property type="entry name" value="METHYL-ACCEPTING CHEMOTAXIS PROTEIN MCPB"/>
    <property type="match status" value="1"/>
</dbReference>
<dbReference type="Gene3D" id="1.10.287.950">
    <property type="entry name" value="Methyl-accepting chemotaxis protein"/>
    <property type="match status" value="1"/>
</dbReference>
<evidence type="ECO:0000256" key="1">
    <source>
        <dbReference type="ARBA" id="ARBA00004370"/>
    </source>
</evidence>
<keyword evidence="2 4" id="KW-0807">Transducer</keyword>
<sequence length="514" mass="56004">MAHIWISAIVLLGIVVLHTLSLSVNIPPWLSLSLMIVAAGGLIIIVRRQQRALSDETRVDAGDELDLAAITDATSRLAIGSAEVSFFIDGLSQQIHHSSDASRELGSASQNLSDTSRHLNDNLQQIAGNLQQTSTATAAADQRIKGVVDNLNLLASSVTDTSNQLQQLHHSADNIQRITQVIEQVAEQTNLLALNAAIEAARAGEQGRGFAVVADEVRTLAAKTATATHEITDMLSTIRQQSADSAAAMQRLQQQSTAVQQDLNTTAADFNDITGQVNTATESVGHLETLSDTLQNTSERVNQSVDELTGALRDVEQKSSQIAQQAVALSEQTESIYSNLSDSSHESFYSPIFVAAKEAAAAVGVCFEKAIANGELNESDMFSYDYKPIANTNPQKYQTPYDSYTDRHLPAIQEPILETLGNVLYAGAVDRKGYFPTHNKKFSKPLTGNYQTDLLNNRSKRIFDDRTGSRCGDHQHPLLLQTYKRDTGEILHDLSVPIYVHGKHWGGFRIGFKE</sequence>
<dbReference type="EMBL" id="PIPN01000003">
    <property type="protein sequence ID" value="RUO30063.1"/>
    <property type="molecule type" value="Genomic_DNA"/>
</dbReference>
<feature type="coiled-coil region" evidence="5">
    <location>
        <begin position="287"/>
        <end position="318"/>
    </location>
</feature>
<organism evidence="8 9">
    <name type="scientific">Aliidiomarina sedimenti</name>
    <dbReference type="NCBI Taxonomy" id="1933879"/>
    <lineage>
        <taxon>Bacteria</taxon>
        <taxon>Pseudomonadati</taxon>
        <taxon>Pseudomonadota</taxon>
        <taxon>Gammaproteobacteria</taxon>
        <taxon>Alteromonadales</taxon>
        <taxon>Idiomarinaceae</taxon>
        <taxon>Aliidiomarina</taxon>
    </lineage>
</organism>
<evidence type="ECO:0000256" key="4">
    <source>
        <dbReference type="PROSITE-ProRule" id="PRU00284"/>
    </source>
</evidence>
<keyword evidence="6" id="KW-0472">Membrane</keyword>
<accession>A0ABY0BZL3</accession>
<dbReference type="PANTHER" id="PTHR32089:SF120">
    <property type="entry name" value="METHYL-ACCEPTING CHEMOTAXIS PROTEIN TLPQ"/>
    <property type="match status" value="1"/>
</dbReference>
<keyword evidence="9" id="KW-1185">Reference proteome</keyword>
<dbReference type="Pfam" id="PF00015">
    <property type="entry name" value="MCPsignal"/>
    <property type="match status" value="1"/>
</dbReference>
<proteinExistence type="inferred from homology"/>
<feature type="domain" description="Methyl-accepting transducer" evidence="7">
    <location>
        <begin position="73"/>
        <end position="309"/>
    </location>
</feature>
<dbReference type="PROSITE" id="PS50111">
    <property type="entry name" value="CHEMOTAXIS_TRANSDUC_2"/>
    <property type="match status" value="1"/>
</dbReference>
<protein>
    <submittedName>
        <fullName evidence="8">Chemotaxis protein</fullName>
    </submittedName>
</protein>
<evidence type="ECO:0000259" key="7">
    <source>
        <dbReference type="PROSITE" id="PS50111"/>
    </source>
</evidence>
<comment type="subcellular location">
    <subcellularLocation>
        <location evidence="1">Membrane</location>
    </subcellularLocation>
</comment>
<dbReference type="InterPro" id="IPR004090">
    <property type="entry name" value="Chemotax_Me-accpt_rcpt"/>
</dbReference>
<dbReference type="RefSeq" id="WP_126789334.1">
    <property type="nucleotide sequence ID" value="NZ_PIPN01000003.1"/>
</dbReference>
<dbReference type="Proteomes" id="UP000287410">
    <property type="component" value="Unassembled WGS sequence"/>
</dbReference>
<name>A0ABY0BZL3_9GAMM</name>
<evidence type="ECO:0000256" key="2">
    <source>
        <dbReference type="ARBA" id="ARBA00023224"/>
    </source>
</evidence>
<dbReference type="SMART" id="SM00283">
    <property type="entry name" value="MA"/>
    <property type="match status" value="1"/>
</dbReference>
<dbReference type="SUPFAM" id="SSF58104">
    <property type="entry name" value="Methyl-accepting chemotaxis protein (MCP) signaling domain"/>
    <property type="match status" value="1"/>
</dbReference>
<evidence type="ECO:0000256" key="3">
    <source>
        <dbReference type="ARBA" id="ARBA00029447"/>
    </source>
</evidence>
<gene>
    <name evidence="8" type="ORF">CWE12_08885</name>
</gene>